<evidence type="ECO:0000256" key="4">
    <source>
        <dbReference type="RuleBase" id="RU004478"/>
    </source>
</evidence>
<dbReference type="GO" id="GO:0006457">
    <property type="term" value="P:protein folding"/>
    <property type="evidence" value="ECO:0007669"/>
    <property type="project" value="InterPro"/>
</dbReference>
<comment type="subcellular location">
    <subcellularLocation>
        <location evidence="3">Cytoplasm</location>
    </subcellularLocation>
</comment>
<dbReference type="AlphaFoldDB" id="A0A1B1TBT1"/>
<dbReference type="SUPFAM" id="SSF58014">
    <property type="entry name" value="Coiled-coil domain of nucleotide exchange factor GrpE"/>
    <property type="match status" value="1"/>
</dbReference>
<feature type="region of interest" description="Disordered" evidence="5">
    <location>
        <begin position="1"/>
        <end position="21"/>
    </location>
</feature>
<dbReference type="Gene3D" id="2.30.22.10">
    <property type="entry name" value="Head domain of nucleotide exchange factor GrpE"/>
    <property type="match status" value="1"/>
</dbReference>
<comment type="function">
    <text evidence="3">Participates actively in the response to hyperosmotic and heat shock by preventing the aggregation of stress-denatured proteins, in association with DnaK and GrpE. It is the nucleotide exchange factor for DnaK and may function as a thermosensor. Unfolded proteins bind initially to DnaJ; upon interaction with the DnaJ-bound protein, DnaK hydrolyzes its bound ATP, resulting in the formation of a stable complex. GrpE releases ADP from DnaK; ATP binding to DnaK triggers the release of the substrate protein, thus completing the reaction cycle. Several rounds of ATP-dependent interactions between DnaJ, DnaK and GrpE are required for fully efficient folding.</text>
</comment>
<accession>A0A1B1TBT1</accession>
<reference evidence="6" key="2">
    <citation type="journal article" date="2015" name="ISME J.">
        <title>A new class of marine Euryarchaeota group II from the Mediterranean deep chlorophyll maximum.</title>
        <authorList>
            <person name="Martin-Cuadrado A.B."/>
            <person name="Garcia-Heredia I."/>
            <person name="Molto A.G."/>
            <person name="Lopez-Ubeda R."/>
            <person name="Kimes N."/>
            <person name="Lopez-Garcia P."/>
            <person name="Moreira D."/>
            <person name="Rodriguez-Valera F."/>
        </authorList>
    </citation>
    <scope>NUCLEOTIDE SEQUENCE</scope>
</reference>
<dbReference type="CDD" id="cd00446">
    <property type="entry name" value="GrpE"/>
    <property type="match status" value="1"/>
</dbReference>
<keyword evidence="3" id="KW-0963">Cytoplasm</keyword>
<dbReference type="EMBL" id="KP211851">
    <property type="protein sequence ID" value="ANV79738.1"/>
    <property type="molecule type" value="Genomic_DNA"/>
</dbReference>
<dbReference type="GO" id="GO:0051087">
    <property type="term" value="F:protein-folding chaperone binding"/>
    <property type="evidence" value="ECO:0007669"/>
    <property type="project" value="InterPro"/>
</dbReference>
<dbReference type="GO" id="GO:0005737">
    <property type="term" value="C:cytoplasm"/>
    <property type="evidence" value="ECO:0007669"/>
    <property type="project" value="UniProtKB-SubCell"/>
</dbReference>
<dbReference type="InterPro" id="IPR013805">
    <property type="entry name" value="GrpE_CC"/>
</dbReference>
<evidence type="ECO:0000256" key="2">
    <source>
        <dbReference type="ARBA" id="ARBA00023186"/>
    </source>
</evidence>
<protein>
    <recommendedName>
        <fullName evidence="3">Protein GrpE</fullName>
    </recommendedName>
    <alternativeName>
        <fullName evidence="3">HSP-70 cofactor</fullName>
    </alternativeName>
</protein>
<dbReference type="InterPro" id="IPR000740">
    <property type="entry name" value="GrpE"/>
</dbReference>
<proteinExistence type="inferred from homology"/>
<dbReference type="GO" id="GO:0051082">
    <property type="term" value="F:unfolded protein binding"/>
    <property type="evidence" value="ECO:0007669"/>
    <property type="project" value="TreeGrafter"/>
</dbReference>
<dbReference type="InterPro" id="IPR009012">
    <property type="entry name" value="GrpE_head"/>
</dbReference>
<dbReference type="PANTHER" id="PTHR21237">
    <property type="entry name" value="GRPE PROTEIN"/>
    <property type="match status" value="1"/>
</dbReference>
<dbReference type="PRINTS" id="PR00773">
    <property type="entry name" value="GRPEPROTEIN"/>
</dbReference>
<dbReference type="GO" id="GO:0042803">
    <property type="term" value="F:protein homodimerization activity"/>
    <property type="evidence" value="ECO:0007669"/>
    <property type="project" value="InterPro"/>
</dbReference>
<keyword evidence="2 3" id="KW-0143">Chaperone</keyword>
<sequence>MADEVDESIEELSEGNKSEETEIIDPIKVLESKVEELEKEKQYSTAEMVNLRQRYARERNTLVKFSSMNLSSKILPVLDNLEKAISIENSQTEKILEGVTMTMETLKTVLENEGVIKIDALEQIFNPSFMEAIAVIPVPEGKEPGTVVEVIEEGYMFHERVLRPVKVIVSEE</sequence>
<organism evidence="6">
    <name type="scientific">Candidatus Thalassarchaea marina</name>
    <dbReference type="NCBI Taxonomy" id="1680828"/>
    <lineage>
        <taxon>Archaea</taxon>
        <taxon>Methanobacteriati</taxon>
        <taxon>Thermoplasmatota</taxon>
        <taxon>Candidatus Poseidoniia</taxon>
        <taxon>Candidatus Poseidoniia incertae sedis</taxon>
    </lineage>
</organism>
<evidence type="ECO:0000256" key="3">
    <source>
        <dbReference type="HAMAP-Rule" id="MF_01151"/>
    </source>
</evidence>
<reference evidence="6" key="1">
    <citation type="submission" date="2014-11" db="EMBL/GenBank/DDBJ databases">
        <authorList>
            <person name="Zhu J."/>
            <person name="Qi W."/>
            <person name="Song R."/>
        </authorList>
    </citation>
    <scope>NUCLEOTIDE SEQUENCE</scope>
</reference>
<dbReference type="Gene3D" id="3.90.20.20">
    <property type="match status" value="1"/>
</dbReference>
<feature type="compositionally biased region" description="Acidic residues" evidence="5">
    <location>
        <begin position="1"/>
        <end position="13"/>
    </location>
</feature>
<evidence type="ECO:0000256" key="5">
    <source>
        <dbReference type="SAM" id="MobiDB-lite"/>
    </source>
</evidence>
<comment type="similarity">
    <text evidence="1 3 4">Belongs to the GrpE family.</text>
</comment>
<dbReference type="GO" id="GO:0000774">
    <property type="term" value="F:adenyl-nucleotide exchange factor activity"/>
    <property type="evidence" value="ECO:0007669"/>
    <property type="project" value="InterPro"/>
</dbReference>
<dbReference type="HAMAP" id="MF_01151">
    <property type="entry name" value="GrpE"/>
    <property type="match status" value="1"/>
</dbReference>
<comment type="subunit">
    <text evidence="3">Homodimer.</text>
</comment>
<keyword evidence="3 6" id="KW-0346">Stress response</keyword>
<gene>
    <name evidence="3" type="primary">grpE</name>
</gene>
<evidence type="ECO:0000313" key="6">
    <source>
        <dbReference type="EMBL" id="ANV79738.1"/>
    </source>
</evidence>
<evidence type="ECO:0000256" key="1">
    <source>
        <dbReference type="ARBA" id="ARBA00009054"/>
    </source>
</evidence>
<dbReference type="SUPFAM" id="SSF51064">
    <property type="entry name" value="Head domain of nucleotide exchange factor GrpE"/>
    <property type="match status" value="1"/>
</dbReference>
<name>A0A1B1TBT1_9ARCH</name>
<dbReference type="Pfam" id="PF01025">
    <property type="entry name" value="GrpE"/>
    <property type="match status" value="1"/>
</dbReference>
<dbReference type="PANTHER" id="PTHR21237:SF23">
    <property type="entry name" value="GRPE PROTEIN HOMOLOG, MITOCHONDRIAL"/>
    <property type="match status" value="1"/>
</dbReference>